<name>A0ABV8R047_9MICC</name>
<reference evidence="2" key="1">
    <citation type="journal article" date="2019" name="Int. J. Syst. Evol. Microbiol.">
        <title>The Global Catalogue of Microorganisms (GCM) 10K type strain sequencing project: providing services to taxonomists for standard genome sequencing and annotation.</title>
        <authorList>
            <consortium name="The Broad Institute Genomics Platform"/>
            <consortium name="The Broad Institute Genome Sequencing Center for Infectious Disease"/>
            <person name="Wu L."/>
            <person name="Ma J."/>
        </authorList>
    </citation>
    <scope>NUCLEOTIDE SEQUENCE [LARGE SCALE GENOMIC DNA]</scope>
    <source>
        <strain evidence="2">CGMCC 1.10698</strain>
    </source>
</reference>
<protein>
    <submittedName>
        <fullName evidence="1">Uncharacterized protein</fullName>
    </submittedName>
</protein>
<evidence type="ECO:0000313" key="1">
    <source>
        <dbReference type="EMBL" id="MFC4265367.1"/>
    </source>
</evidence>
<keyword evidence="2" id="KW-1185">Reference proteome</keyword>
<sequence length="155" mass="16953">MDEEIQVPVSLPLDDDGFLRRECSACEEEFKWFSHAEGDADAEPASQYFCPLCGVPADLDSWWTPAQLEYGFGSAGGAIDQAMKDALTDAFKGIKGLKFEHNSSFSLDIETPDPLIEPNDMVIVEPPCHPNEPTKVPETSTDCVFCLICGSQFAA</sequence>
<evidence type="ECO:0000313" key="2">
    <source>
        <dbReference type="Proteomes" id="UP001595773"/>
    </source>
</evidence>
<dbReference type="RefSeq" id="WP_230068885.1">
    <property type="nucleotide sequence ID" value="NZ_JAJJBU010000047.1"/>
</dbReference>
<accession>A0ABV8R047</accession>
<organism evidence="1 2">
    <name type="scientific">Arthrobacter cryoconiti</name>
    <dbReference type="NCBI Taxonomy" id="748907"/>
    <lineage>
        <taxon>Bacteria</taxon>
        <taxon>Bacillati</taxon>
        <taxon>Actinomycetota</taxon>
        <taxon>Actinomycetes</taxon>
        <taxon>Micrococcales</taxon>
        <taxon>Micrococcaceae</taxon>
        <taxon>Arthrobacter</taxon>
    </lineage>
</organism>
<comment type="caution">
    <text evidence="1">The sequence shown here is derived from an EMBL/GenBank/DDBJ whole genome shotgun (WGS) entry which is preliminary data.</text>
</comment>
<dbReference type="Proteomes" id="UP001595773">
    <property type="component" value="Unassembled WGS sequence"/>
</dbReference>
<dbReference type="EMBL" id="JBHSCQ010000007">
    <property type="protein sequence ID" value="MFC4265367.1"/>
    <property type="molecule type" value="Genomic_DNA"/>
</dbReference>
<gene>
    <name evidence="1" type="ORF">ACFOW9_07110</name>
</gene>
<proteinExistence type="predicted"/>